<dbReference type="InterPro" id="IPR036291">
    <property type="entry name" value="NAD(P)-bd_dom_sf"/>
</dbReference>
<dbReference type="PANTHER" id="PTHR45348:SF2">
    <property type="entry name" value="ZINC-TYPE ALCOHOL DEHYDROGENASE-LIKE PROTEIN C2E1P3.01"/>
    <property type="match status" value="1"/>
</dbReference>
<name>A0A5M3YPT9_ASPTE</name>
<keyword evidence="3" id="KW-0521">NADP</keyword>
<dbReference type="VEuPathDB" id="FungiDB:ATEG_03440"/>
<evidence type="ECO:0000313" key="6">
    <source>
        <dbReference type="Proteomes" id="UP000452235"/>
    </source>
</evidence>
<evidence type="ECO:0000256" key="4">
    <source>
        <dbReference type="ARBA" id="ARBA00023002"/>
    </source>
</evidence>
<proteinExistence type="inferred from homology"/>
<evidence type="ECO:0000256" key="1">
    <source>
        <dbReference type="ARBA" id="ARBA00008072"/>
    </source>
</evidence>
<keyword evidence="2" id="KW-0547">Nucleotide-binding</keyword>
<dbReference type="InterPro" id="IPR013149">
    <property type="entry name" value="ADH-like_C"/>
</dbReference>
<sequence length="210" mass="22725">MTGEHEAAILPQQGGPLFLGHRPTSEPRSNDVLIEVKAVALNPCDYYQRDYVPGPGSRVIAFASSFYQNGSPNHGSFQKYTLTQSEAVIPLPDNLSFEDGAVFPLAVLTALTAWTTIGILLNTSVGTFSVQSAKTLGFTIYATASPKHHDLVRKLGTHAVFDYKAGDVVAQIVNTMKKDGVKPHMAHCVVNGALQPTLDILKETKGEYIR</sequence>
<dbReference type="OrthoDB" id="10257049at2759"/>
<comment type="caution">
    <text evidence="5">The sequence shown here is derived from an EMBL/GenBank/DDBJ whole genome shotgun (WGS) entry which is preliminary data.</text>
</comment>
<keyword evidence="4" id="KW-0560">Oxidoreductase</keyword>
<organism evidence="5 6">
    <name type="scientific">Aspergillus terreus</name>
    <dbReference type="NCBI Taxonomy" id="33178"/>
    <lineage>
        <taxon>Eukaryota</taxon>
        <taxon>Fungi</taxon>
        <taxon>Dikarya</taxon>
        <taxon>Ascomycota</taxon>
        <taxon>Pezizomycotina</taxon>
        <taxon>Eurotiomycetes</taxon>
        <taxon>Eurotiomycetidae</taxon>
        <taxon>Eurotiales</taxon>
        <taxon>Aspergillaceae</taxon>
        <taxon>Aspergillus</taxon>
        <taxon>Aspergillus subgen. Circumdati</taxon>
    </lineage>
</organism>
<dbReference type="PANTHER" id="PTHR45348">
    <property type="entry name" value="HYPOTHETICAL OXIDOREDUCTASE (EUROFUNG)"/>
    <property type="match status" value="1"/>
</dbReference>
<dbReference type="GO" id="GO:0000166">
    <property type="term" value="F:nucleotide binding"/>
    <property type="evidence" value="ECO:0007669"/>
    <property type="project" value="UniProtKB-KW"/>
</dbReference>
<dbReference type="SUPFAM" id="SSF50129">
    <property type="entry name" value="GroES-like"/>
    <property type="match status" value="1"/>
</dbReference>
<reference evidence="5 6" key="1">
    <citation type="submission" date="2020-01" db="EMBL/GenBank/DDBJ databases">
        <title>Aspergillus terreus IFO 6365 whole genome shotgun sequence.</title>
        <authorList>
            <person name="Kanamasa S."/>
            <person name="Takahashi H."/>
        </authorList>
    </citation>
    <scope>NUCLEOTIDE SEQUENCE [LARGE SCALE GENOMIC DNA]</scope>
    <source>
        <strain evidence="5 6">IFO 6365</strain>
    </source>
</reference>
<evidence type="ECO:0000256" key="3">
    <source>
        <dbReference type="ARBA" id="ARBA00022857"/>
    </source>
</evidence>
<evidence type="ECO:0000313" key="5">
    <source>
        <dbReference type="EMBL" id="GFF15040.1"/>
    </source>
</evidence>
<protein>
    <submittedName>
        <fullName evidence="5">Alcohol dehydrogenase</fullName>
    </submittedName>
</protein>
<dbReference type="InterPro" id="IPR047122">
    <property type="entry name" value="Trans-enoyl_RdTase-like"/>
</dbReference>
<dbReference type="Proteomes" id="UP000452235">
    <property type="component" value="Unassembled WGS sequence"/>
</dbReference>
<dbReference type="Gene3D" id="3.40.50.720">
    <property type="entry name" value="NAD(P)-binding Rossmann-like Domain"/>
    <property type="match status" value="1"/>
</dbReference>
<keyword evidence="6" id="KW-1185">Reference proteome</keyword>
<dbReference type="InterPro" id="IPR011032">
    <property type="entry name" value="GroES-like_sf"/>
</dbReference>
<accession>A0A5M3YPT9</accession>
<evidence type="ECO:0000256" key="2">
    <source>
        <dbReference type="ARBA" id="ARBA00022741"/>
    </source>
</evidence>
<comment type="similarity">
    <text evidence="1">Belongs to the zinc-containing alcohol dehydrogenase family.</text>
</comment>
<dbReference type="Gene3D" id="3.90.180.10">
    <property type="entry name" value="Medium-chain alcohol dehydrogenases, catalytic domain"/>
    <property type="match status" value="2"/>
</dbReference>
<gene>
    <name evidence="5" type="ORF">ATEIFO6365_0004015900</name>
</gene>
<dbReference type="GO" id="GO:0016651">
    <property type="term" value="F:oxidoreductase activity, acting on NAD(P)H"/>
    <property type="evidence" value="ECO:0007669"/>
    <property type="project" value="InterPro"/>
</dbReference>
<dbReference type="SUPFAM" id="SSF51735">
    <property type="entry name" value="NAD(P)-binding Rossmann-fold domains"/>
    <property type="match status" value="1"/>
</dbReference>
<dbReference type="Pfam" id="PF00107">
    <property type="entry name" value="ADH_zinc_N"/>
    <property type="match status" value="1"/>
</dbReference>
<dbReference type="AlphaFoldDB" id="A0A5M3YPT9"/>
<dbReference type="EMBL" id="BLJY01000004">
    <property type="protein sequence ID" value="GFF15040.1"/>
    <property type="molecule type" value="Genomic_DNA"/>
</dbReference>